<sequence>METVLVHVCESIDRSITVLRTFFLLAGVIAAAARTGILSDYLFVTGLLLQIAIWFQHWWIQKRTR</sequence>
<evidence type="ECO:0000313" key="2">
    <source>
        <dbReference type="EMBL" id="MCS0581307.1"/>
    </source>
</evidence>
<gene>
    <name evidence="2" type="ORF">NX784_06860</name>
</gene>
<evidence type="ECO:0000313" key="3">
    <source>
        <dbReference type="Proteomes" id="UP001204151"/>
    </source>
</evidence>
<proteinExistence type="predicted"/>
<accession>A0ABT1ZN13</accession>
<dbReference type="Proteomes" id="UP001204151">
    <property type="component" value="Unassembled WGS sequence"/>
</dbReference>
<reference evidence="2 3" key="1">
    <citation type="submission" date="2022-08" db="EMBL/GenBank/DDBJ databases">
        <title>Reclassification of Massilia species as members of the genera Telluria, Duganella, Pseudoduganella, Mokoshia gen. nov. and Zemynaea gen. nov. using orthogonal and non-orthogonal genome-based approaches.</title>
        <authorList>
            <person name="Bowman J.P."/>
        </authorList>
    </citation>
    <scope>NUCLEOTIDE SEQUENCE [LARGE SCALE GENOMIC DNA]</scope>
    <source>
        <strain evidence="2 3">JCM 31316</strain>
    </source>
</reference>
<dbReference type="RefSeq" id="WP_258815917.1">
    <property type="nucleotide sequence ID" value="NZ_JANUGW010000004.1"/>
</dbReference>
<comment type="caution">
    <text evidence="2">The sequence shown here is derived from an EMBL/GenBank/DDBJ whole genome shotgun (WGS) entry which is preliminary data.</text>
</comment>
<keyword evidence="1" id="KW-0812">Transmembrane</keyword>
<feature type="transmembrane region" description="Helical" evidence="1">
    <location>
        <begin position="41"/>
        <end position="60"/>
    </location>
</feature>
<keyword evidence="1" id="KW-1133">Transmembrane helix</keyword>
<evidence type="ECO:0000256" key="1">
    <source>
        <dbReference type="SAM" id="Phobius"/>
    </source>
</evidence>
<keyword evidence="3" id="KW-1185">Reference proteome</keyword>
<name>A0ABT1ZN13_9BURK</name>
<protein>
    <submittedName>
        <fullName evidence="2">Uncharacterized protein</fullName>
    </submittedName>
</protein>
<organism evidence="2 3">
    <name type="scientific">Massilia pinisoli</name>
    <dbReference type="NCBI Taxonomy" id="1772194"/>
    <lineage>
        <taxon>Bacteria</taxon>
        <taxon>Pseudomonadati</taxon>
        <taxon>Pseudomonadota</taxon>
        <taxon>Betaproteobacteria</taxon>
        <taxon>Burkholderiales</taxon>
        <taxon>Oxalobacteraceae</taxon>
        <taxon>Telluria group</taxon>
        <taxon>Massilia</taxon>
    </lineage>
</organism>
<keyword evidence="1" id="KW-0472">Membrane</keyword>
<feature type="transmembrane region" description="Helical" evidence="1">
    <location>
        <begin position="17"/>
        <end position="35"/>
    </location>
</feature>
<dbReference type="EMBL" id="JANUGW010000004">
    <property type="protein sequence ID" value="MCS0581307.1"/>
    <property type="molecule type" value="Genomic_DNA"/>
</dbReference>